<keyword evidence="1" id="KW-0472">Membrane</keyword>
<dbReference type="InterPro" id="IPR048147">
    <property type="entry name" value="CBO0543-like"/>
</dbReference>
<dbReference type="AlphaFoldDB" id="A0A398BHE7"/>
<accession>A0A398BHE7</accession>
<gene>
    <name evidence="2" type="ORF">D1953_03815</name>
</gene>
<proteinExistence type="predicted"/>
<sequence length="127" mass="14846">MSVVIPTLLLASLIGTYLDLYFVGKGIYHFPKRPLPEIFSINIFFTLIGLPLFVGLYICVCQKVNVWKKAALILLLSLFISIGEKQAETWGLFIHNDSWKHIYSFIGYALYLTFIYVFYRWVKRIRD</sequence>
<feature type="transmembrane region" description="Helical" evidence="1">
    <location>
        <begin position="102"/>
        <end position="122"/>
    </location>
</feature>
<reference evidence="2 3" key="1">
    <citation type="submission" date="2018-08" db="EMBL/GenBank/DDBJ databases">
        <title>Bacillus jemisoniae sp. nov., Bacillus chryseoplanitiae sp. nov., Bacillus resnikiae sp. nov., and Bacillus frankliniae sp. nov., isolated from Viking spacecraft and associated surfaces.</title>
        <authorList>
            <person name="Seuylemezian A."/>
            <person name="Vaishampayan P."/>
        </authorList>
    </citation>
    <scope>NUCLEOTIDE SEQUENCE [LARGE SCALE GENOMIC DNA]</scope>
    <source>
        <strain evidence="2 3">MA001</strain>
    </source>
</reference>
<comment type="caution">
    <text evidence="2">The sequence shown here is derived from an EMBL/GenBank/DDBJ whole genome shotgun (WGS) entry which is preliminary data.</text>
</comment>
<evidence type="ECO:0008006" key="4">
    <source>
        <dbReference type="Google" id="ProtNLM"/>
    </source>
</evidence>
<dbReference type="NCBIfam" id="NF041644">
    <property type="entry name" value="CBO0543_fam"/>
    <property type="match status" value="1"/>
</dbReference>
<keyword evidence="1" id="KW-0812">Transmembrane</keyword>
<feature type="transmembrane region" description="Helical" evidence="1">
    <location>
        <begin position="66"/>
        <end position="82"/>
    </location>
</feature>
<protein>
    <recommendedName>
        <fullName evidence="4">Group-specific protein</fullName>
    </recommendedName>
</protein>
<feature type="transmembrane region" description="Helical" evidence="1">
    <location>
        <begin position="38"/>
        <end position="59"/>
    </location>
</feature>
<evidence type="ECO:0000313" key="2">
    <source>
        <dbReference type="EMBL" id="RID88531.1"/>
    </source>
</evidence>
<name>A0A398BHE7_9BACI</name>
<dbReference type="Proteomes" id="UP000266016">
    <property type="component" value="Unassembled WGS sequence"/>
</dbReference>
<dbReference type="EMBL" id="QWVS01000005">
    <property type="protein sequence ID" value="RID88531.1"/>
    <property type="molecule type" value="Genomic_DNA"/>
</dbReference>
<keyword evidence="3" id="KW-1185">Reference proteome</keyword>
<keyword evidence="1" id="KW-1133">Transmembrane helix</keyword>
<organism evidence="2 3">
    <name type="scientific">Peribacillus asahii</name>
    <dbReference type="NCBI Taxonomy" id="228899"/>
    <lineage>
        <taxon>Bacteria</taxon>
        <taxon>Bacillati</taxon>
        <taxon>Bacillota</taxon>
        <taxon>Bacilli</taxon>
        <taxon>Bacillales</taxon>
        <taxon>Bacillaceae</taxon>
        <taxon>Peribacillus</taxon>
    </lineage>
</organism>
<evidence type="ECO:0000256" key="1">
    <source>
        <dbReference type="SAM" id="Phobius"/>
    </source>
</evidence>
<evidence type="ECO:0000313" key="3">
    <source>
        <dbReference type="Proteomes" id="UP000266016"/>
    </source>
</evidence>